<gene>
    <name evidence="2" type="ORF">BCR35DRAFT_305538</name>
</gene>
<dbReference type="InParanoid" id="A0A1Y2F030"/>
<feature type="region of interest" description="Disordered" evidence="1">
    <location>
        <begin position="145"/>
        <end position="166"/>
    </location>
</feature>
<dbReference type="AlphaFoldDB" id="A0A1Y2F030"/>
<reference evidence="2 3" key="1">
    <citation type="submission" date="2016-07" db="EMBL/GenBank/DDBJ databases">
        <title>Pervasive Adenine N6-methylation of Active Genes in Fungi.</title>
        <authorList>
            <consortium name="DOE Joint Genome Institute"/>
            <person name="Mondo S.J."/>
            <person name="Dannebaum R.O."/>
            <person name="Kuo R.C."/>
            <person name="Labutti K."/>
            <person name="Haridas S."/>
            <person name="Kuo A."/>
            <person name="Salamov A."/>
            <person name="Ahrendt S.R."/>
            <person name="Lipzen A."/>
            <person name="Sullivan W."/>
            <person name="Andreopoulos W.B."/>
            <person name="Clum A."/>
            <person name="Lindquist E."/>
            <person name="Daum C."/>
            <person name="Ramamoorthy G.K."/>
            <person name="Gryganskyi A."/>
            <person name="Culley D."/>
            <person name="Magnuson J.K."/>
            <person name="James T.Y."/>
            <person name="O'Malley M.A."/>
            <person name="Stajich J.E."/>
            <person name="Spatafora J.W."/>
            <person name="Visel A."/>
            <person name="Grigoriev I.V."/>
        </authorList>
    </citation>
    <scope>NUCLEOTIDE SEQUENCE [LARGE SCALE GENOMIC DNA]</scope>
    <source>
        <strain evidence="2 3">62-1032</strain>
    </source>
</reference>
<evidence type="ECO:0000256" key="1">
    <source>
        <dbReference type="SAM" id="MobiDB-lite"/>
    </source>
</evidence>
<comment type="caution">
    <text evidence="2">The sequence shown here is derived from an EMBL/GenBank/DDBJ whole genome shotgun (WGS) entry which is preliminary data.</text>
</comment>
<proteinExistence type="predicted"/>
<feature type="compositionally biased region" description="Low complexity" evidence="1">
    <location>
        <begin position="16"/>
        <end position="33"/>
    </location>
</feature>
<feature type="compositionally biased region" description="Acidic residues" evidence="1">
    <location>
        <begin position="148"/>
        <end position="166"/>
    </location>
</feature>
<protein>
    <submittedName>
        <fullName evidence="2">Uncharacterized protein</fullName>
    </submittedName>
</protein>
<organism evidence="2 3">
    <name type="scientific">Leucosporidium creatinivorum</name>
    <dbReference type="NCBI Taxonomy" id="106004"/>
    <lineage>
        <taxon>Eukaryota</taxon>
        <taxon>Fungi</taxon>
        <taxon>Dikarya</taxon>
        <taxon>Basidiomycota</taxon>
        <taxon>Pucciniomycotina</taxon>
        <taxon>Microbotryomycetes</taxon>
        <taxon>Leucosporidiales</taxon>
        <taxon>Leucosporidium</taxon>
    </lineage>
</organism>
<evidence type="ECO:0000313" key="2">
    <source>
        <dbReference type="EMBL" id="ORY77242.1"/>
    </source>
</evidence>
<sequence length="264" mass="29126">MSSEAAGSLQPRRDSLSCLSSPASQQPPSLQQPTARLSRYSFHHSLQLSHLERLLSHHRLLAKLQGPRLLLLKLANVAQLTEPQRTVALEAEIEGIRQSMQLVDKVMVAIEGQRSRLEKTVTKLEQQRSCRAQNDDTSCTLNLSLNDDASDASDEDYDGSAAEDEAGNAEANAELAIASTLDFQTSTLHSQLSLLSTQSSRLWCRRARLQAHWAYIEALSAQEGVAVKRLIEALTKCTLEVESAEGKLQDEIIMLVVLRGQTEL</sequence>
<name>A0A1Y2F030_9BASI</name>
<dbReference type="EMBL" id="MCGR01000032">
    <property type="protein sequence ID" value="ORY77242.1"/>
    <property type="molecule type" value="Genomic_DNA"/>
</dbReference>
<evidence type="ECO:0000313" key="3">
    <source>
        <dbReference type="Proteomes" id="UP000193467"/>
    </source>
</evidence>
<feature type="region of interest" description="Disordered" evidence="1">
    <location>
        <begin position="1"/>
        <end position="33"/>
    </location>
</feature>
<dbReference type="Proteomes" id="UP000193467">
    <property type="component" value="Unassembled WGS sequence"/>
</dbReference>
<accession>A0A1Y2F030</accession>
<keyword evidence="3" id="KW-1185">Reference proteome</keyword>